<dbReference type="SUPFAM" id="SSF49299">
    <property type="entry name" value="PKD domain"/>
    <property type="match status" value="1"/>
</dbReference>
<proteinExistence type="predicted"/>
<dbReference type="PROSITE" id="PS50093">
    <property type="entry name" value="PKD"/>
    <property type="match status" value="1"/>
</dbReference>
<dbReference type="OrthoDB" id="596204at2"/>
<keyword evidence="4" id="KW-1185">Reference proteome</keyword>
<dbReference type="InterPro" id="IPR000601">
    <property type="entry name" value="PKD_dom"/>
</dbReference>
<dbReference type="InterPro" id="IPR035986">
    <property type="entry name" value="PKD_dom_sf"/>
</dbReference>
<feature type="coiled-coil region" evidence="1">
    <location>
        <begin position="492"/>
        <end position="519"/>
    </location>
</feature>
<dbReference type="InterPro" id="IPR013783">
    <property type="entry name" value="Ig-like_fold"/>
</dbReference>
<reference evidence="3 4" key="1">
    <citation type="submission" date="2018-10" db="EMBL/GenBank/DDBJ databases">
        <title>Sinomicrobium pectinilyticum sp. nov., a pectinase-producing bacterium isolated from alkaline and saline soil, and emended description of the genus Sinomicrobium.</title>
        <authorList>
            <person name="Cheng B."/>
            <person name="Li C."/>
            <person name="Lai Q."/>
            <person name="Du M."/>
            <person name="Shao Z."/>
            <person name="Xu P."/>
            <person name="Yang C."/>
        </authorList>
    </citation>
    <scope>NUCLEOTIDE SEQUENCE [LARGE SCALE GENOMIC DNA]</scope>
    <source>
        <strain evidence="3 4">5DNS001</strain>
    </source>
</reference>
<evidence type="ECO:0000259" key="2">
    <source>
        <dbReference type="PROSITE" id="PS50093"/>
    </source>
</evidence>
<dbReference type="Gene3D" id="2.60.40.10">
    <property type="entry name" value="Immunoglobulins"/>
    <property type="match status" value="1"/>
</dbReference>
<dbReference type="AlphaFoldDB" id="A0A3N0EV36"/>
<dbReference type="EMBL" id="RJTM01000025">
    <property type="protein sequence ID" value="RNL91726.1"/>
    <property type="molecule type" value="Genomic_DNA"/>
</dbReference>
<gene>
    <name evidence="3" type="ORF">ED312_04190</name>
</gene>
<organism evidence="3 4">
    <name type="scientific">Sinomicrobium pectinilyticum</name>
    <dbReference type="NCBI Taxonomy" id="1084421"/>
    <lineage>
        <taxon>Bacteria</taxon>
        <taxon>Pseudomonadati</taxon>
        <taxon>Bacteroidota</taxon>
        <taxon>Flavobacteriia</taxon>
        <taxon>Flavobacteriales</taxon>
        <taxon>Flavobacteriaceae</taxon>
        <taxon>Sinomicrobium</taxon>
    </lineage>
</organism>
<protein>
    <recommendedName>
        <fullName evidence="2">PKD domain-containing protein</fullName>
    </recommendedName>
</protein>
<evidence type="ECO:0000313" key="4">
    <source>
        <dbReference type="Proteomes" id="UP000267469"/>
    </source>
</evidence>
<dbReference type="Proteomes" id="UP000267469">
    <property type="component" value="Unassembled WGS sequence"/>
</dbReference>
<dbReference type="Pfam" id="PF18911">
    <property type="entry name" value="PKD_4"/>
    <property type="match status" value="1"/>
</dbReference>
<evidence type="ECO:0000256" key="1">
    <source>
        <dbReference type="SAM" id="Coils"/>
    </source>
</evidence>
<feature type="domain" description="PKD" evidence="2">
    <location>
        <begin position="927"/>
        <end position="980"/>
    </location>
</feature>
<keyword evidence="1" id="KW-0175">Coiled coil</keyword>
<evidence type="ECO:0000313" key="3">
    <source>
        <dbReference type="EMBL" id="RNL91726.1"/>
    </source>
</evidence>
<accession>A0A3N0EV36</accession>
<sequence length="1186" mass="134457">MKTRLDIITTQYHSYKKDQVLTHTQLNESIDYFEDQVRLSRISLSGTGIACGFEVHFNPADKSITITQGTGITTDGDLLKLRKDIPELPEKNIHISAIRYTAFKTFIDDRVFYPHFLDDKDKQVELLELIPENKVTDETPLSDLPGLENKVVLLYLESYPKDPDLCSGIDCDNQGTEQVARLRVLLVSQDDADHITDRDSLYQKFYLKDLYEKLADVAQKRVILNNMNTATYKTLQMSYYNAIFDHGVIDHLKKGFQTVLLHFKLDKDNAIIQNRINHRFGFNVLNTPLLFQYHYDLLKDLIDTYTEMKELFIRLTTECYPDISAFPKHLMLGKVTDGETYKAYRHRFYKSPVLNDRAYEKEFTLLLERAKNMLNAFAIPQGDVKITPSLAIAPLGARAIPFYYRVEEELLKSWSAFRTSIYKEKNNLSYHTENLEKIPQVQQPLLYGPDTYDFYRIEGHQGRNYTDALEQIEAIKTTNSLAFDVKAVSIGVNEQEIEMDDYECEFEDLRILLNAWTAEQECILARVAAFLSGFSITEPGTNIKTPAKRLSAATGFTFTMKADATMTGNEKGDISVARNNIVEESLVLDTNALGNIVKAAFDKNRTGSVNDIITDAQYIADETLDPDTWEGKEDIKKLVIDDSIKILAYTHILSGKMPENLKGLDNDIISSYNITQEQLCAYVKQIQSVYQNADLPQNLKAFYGLLINQLATICCSGKKLQLLLKEIEERKERILLRLQLSGFAEKHPGLEHHAGVRKGGTFVLVYLAKTQRVISGRDMALKDPFISANMKTSELSRELSALGTRMGNAGLKGIAGVPEGTVIADFSLPYLCCTDCSPVNFIVPKPVVFLRLERNTYCIGKDEGPLLFEVSPEDGIIKADTEIEGLTIEGYQLSIDHGKFPDEMLGTQIHFTVNDQVTGVALTVHKTPVFDFKVPESPVTSPRITFIPEGNGLDNAVFRWDFGDGNTSEERNPTHTYNLPVNEENKTSVSLTVTPGNGACPDTVGHTITFETASNEGCAEETETLIRKALERISQSMDVDEDIRKNIIDPTVKIYETVLRDLRYLYGNLNGNLEKMFTELVRTTAQYLLRWQDNSVVFLQLSTVFIAQVKLLYLILHCQSLPVLEKYHETLTGLLDSVTEILQTLFTRQVFFDTDNDLKDFLEEYLFETGADFIKDHINKQLEVIL</sequence>
<comment type="caution">
    <text evidence="3">The sequence shown here is derived from an EMBL/GenBank/DDBJ whole genome shotgun (WGS) entry which is preliminary data.</text>
</comment>
<dbReference type="RefSeq" id="WP_123214756.1">
    <property type="nucleotide sequence ID" value="NZ_RJTM01000025.1"/>
</dbReference>
<dbReference type="CDD" id="cd00146">
    <property type="entry name" value="PKD"/>
    <property type="match status" value="1"/>
</dbReference>
<name>A0A3N0EV36_SINP1</name>